<dbReference type="Gene3D" id="1.10.3720.10">
    <property type="entry name" value="MetI-like"/>
    <property type="match status" value="1"/>
</dbReference>
<evidence type="ECO:0000256" key="4">
    <source>
        <dbReference type="ARBA" id="ARBA00022692"/>
    </source>
</evidence>
<comment type="caution">
    <text evidence="9">The sequence shown here is derived from an EMBL/GenBank/DDBJ whole genome shotgun (WGS) entry which is preliminary data.</text>
</comment>
<feature type="domain" description="ABC transmembrane type-1" evidence="8">
    <location>
        <begin position="96"/>
        <end position="285"/>
    </location>
</feature>
<sequence>MKSMAGVKNIALDKHADSGKQWRRKARLIPLADVLYYAALLIVTGIGLCALVPQWIAPYDPTEMNADILLQPPGASHLFGTDYFGRDVFSVMVYGSRDSLFIGIGSVLLGATVGTIIGSLSGYAGGWIDTILMRLTDVLMTIPGLLLSLAIAAALGPSLFNIVLAVSVSIVPKFARVVRSQIMSVRNRPFITASHSIGAGNLHIFMKHVIPHTVSPLLVMATISIGSSILVGSSLSFLGLGVLKEVPDWGTLLSQGRGYLTVAWWNATFPGLAITLFVLAVNLLGDRWRDILDPKSAVYSR</sequence>
<dbReference type="Proteomes" id="UP000490800">
    <property type="component" value="Unassembled WGS sequence"/>
</dbReference>
<dbReference type="SUPFAM" id="SSF161098">
    <property type="entry name" value="MetI-like"/>
    <property type="match status" value="1"/>
</dbReference>
<dbReference type="AlphaFoldDB" id="A0A7X3FLC1"/>
<dbReference type="RefSeq" id="WP_157338296.1">
    <property type="nucleotide sequence ID" value="NZ_RHLK01000016.1"/>
</dbReference>
<evidence type="ECO:0000256" key="3">
    <source>
        <dbReference type="ARBA" id="ARBA00022475"/>
    </source>
</evidence>
<protein>
    <submittedName>
        <fullName evidence="9">ABC transporter permease subunit</fullName>
    </submittedName>
</protein>
<evidence type="ECO:0000256" key="5">
    <source>
        <dbReference type="ARBA" id="ARBA00022989"/>
    </source>
</evidence>
<organism evidence="9 10">
    <name type="scientific">Paenibacillus lutrae</name>
    <dbReference type="NCBI Taxonomy" id="2078573"/>
    <lineage>
        <taxon>Bacteria</taxon>
        <taxon>Bacillati</taxon>
        <taxon>Bacillota</taxon>
        <taxon>Bacilli</taxon>
        <taxon>Bacillales</taxon>
        <taxon>Paenibacillaceae</taxon>
        <taxon>Paenibacillus</taxon>
    </lineage>
</organism>
<evidence type="ECO:0000313" key="9">
    <source>
        <dbReference type="EMBL" id="MVP01874.1"/>
    </source>
</evidence>
<evidence type="ECO:0000313" key="10">
    <source>
        <dbReference type="Proteomes" id="UP000490800"/>
    </source>
</evidence>
<evidence type="ECO:0000256" key="2">
    <source>
        <dbReference type="ARBA" id="ARBA00022448"/>
    </source>
</evidence>
<evidence type="ECO:0000259" key="8">
    <source>
        <dbReference type="PROSITE" id="PS50928"/>
    </source>
</evidence>
<comment type="subcellular location">
    <subcellularLocation>
        <location evidence="1 7">Cell membrane</location>
        <topology evidence="1 7">Multi-pass membrane protein</topology>
    </subcellularLocation>
</comment>
<feature type="transmembrane region" description="Helical" evidence="7">
    <location>
        <begin position="217"/>
        <end position="243"/>
    </location>
</feature>
<comment type="similarity">
    <text evidence="7">Belongs to the binding-protein-dependent transport system permease family.</text>
</comment>
<dbReference type="PROSITE" id="PS50928">
    <property type="entry name" value="ABC_TM1"/>
    <property type="match status" value="1"/>
</dbReference>
<keyword evidence="4 7" id="KW-0812">Transmembrane</keyword>
<proteinExistence type="inferred from homology"/>
<keyword evidence="6 7" id="KW-0472">Membrane</keyword>
<keyword evidence="2 7" id="KW-0813">Transport</keyword>
<dbReference type="OrthoDB" id="9797472at2"/>
<feature type="transmembrane region" description="Helical" evidence="7">
    <location>
        <begin position="263"/>
        <end position="285"/>
    </location>
</feature>
<evidence type="ECO:0000256" key="6">
    <source>
        <dbReference type="ARBA" id="ARBA00023136"/>
    </source>
</evidence>
<gene>
    <name evidence="9" type="ORF">EDM21_20555</name>
</gene>
<dbReference type="PANTHER" id="PTHR43386:SF1">
    <property type="entry name" value="D,D-DIPEPTIDE TRANSPORT SYSTEM PERMEASE PROTEIN DDPC-RELATED"/>
    <property type="match status" value="1"/>
</dbReference>
<dbReference type="InterPro" id="IPR050366">
    <property type="entry name" value="BP-dependent_transpt_permease"/>
</dbReference>
<dbReference type="GO" id="GO:0055085">
    <property type="term" value="P:transmembrane transport"/>
    <property type="evidence" value="ECO:0007669"/>
    <property type="project" value="InterPro"/>
</dbReference>
<evidence type="ECO:0000256" key="7">
    <source>
        <dbReference type="RuleBase" id="RU363032"/>
    </source>
</evidence>
<dbReference type="EMBL" id="RHLK01000016">
    <property type="protein sequence ID" value="MVP01874.1"/>
    <property type="molecule type" value="Genomic_DNA"/>
</dbReference>
<dbReference type="Pfam" id="PF00528">
    <property type="entry name" value="BPD_transp_1"/>
    <property type="match status" value="1"/>
</dbReference>
<feature type="transmembrane region" description="Helical" evidence="7">
    <location>
        <begin position="100"/>
        <end position="123"/>
    </location>
</feature>
<dbReference type="InterPro" id="IPR035906">
    <property type="entry name" value="MetI-like_sf"/>
</dbReference>
<keyword evidence="5 7" id="KW-1133">Transmembrane helix</keyword>
<reference evidence="9 10" key="1">
    <citation type="journal article" date="2019" name="Microorganisms">
        <title>Paenibacillus lutrae sp. nov., A Chitinolytic Species Isolated from A River Otter in Castril Natural Park, Granada, Spain.</title>
        <authorList>
            <person name="Rodriguez M."/>
            <person name="Reina J.C."/>
            <person name="Bejar V."/>
            <person name="Llamas I."/>
        </authorList>
    </citation>
    <scope>NUCLEOTIDE SEQUENCE [LARGE SCALE GENOMIC DNA]</scope>
    <source>
        <strain evidence="9 10">N10</strain>
    </source>
</reference>
<dbReference type="PANTHER" id="PTHR43386">
    <property type="entry name" value="OLIGOPEPTIDE TRANSPORT SYSTEM PERMEASE PROTEIN APPC"/>
    <property type="match status" value="1"/>
</dbReference>
<dbReference type="GO" id="GO:0005886">
    <property type="term" value="C:plasma membrane"/>
    <property type="evidence" value="ECO:0007669"/>
    <property type="project" value="UniProtKB-SubCell"/>
</dbReference>
<keyword evidence="3" id="KW-1003">Cell membrane</keyword>
<dbReference type="InterPro" id="IPR000515">
    <property type="entry name" value="MetI-like"/>
</dbReference>
<feature type="transmembrane region" description="Helical" evidence="7">
    <location>
        <begin position="34"/>
        <end position="56"/>
    </location>
</feature>
<evidence type="ECO:0000256" key="1">
    <source>
        <dbReference type="ARBA" id="ARBA00004651"/>
    </source>
</evidence>
<name>A0A7X3FLC1_9BACL</name>
<dbReference type="CDD" id="cd06261">
    <property type="entry name" value="TM_PBP2"/>
    <property type="match status" value="1"/>
</dbReference>
<accession>A0A7X3FLC1</accession>
<keyword evidence="10" id="KW-1185">Reference proteome</keyword>